<evidence type="ECO:0000313" key="3">
    <source>
        <dbReference type="Proteomes" id="UP001185135"/>
    </source>
</evidence>
<reference evidence="2" key="1">
    <citation type="submission" date="2022-06" db="EMBL/GenBank/DDBJ databases">
        <authorList>
            <person name="Legendre M."/>
            <person name="Claverie J.-M."/>
            <person name="Alempic J.-M."/>
            <person name="Abergel C."/>
        </authorList>
    </citation>
    <scope>NUCLEOTIDE SEQUENCE</scope>
    <source>
        <strain evidence="2">Kuranda</strain>
    </source>
</reference>
<gene>
    <name evidence="2" type="ORF">pkur_cds_361</name>
</gene>
<dbReference type="EMBL" id="ON887157">
    <property type="protein sequence ID" value="WBR14536.1"/>
    <property type="molecule type" value="Genomic_DNA"/>
</dbReference>
<evidence type="ECO:0000313" key="2">
    <source>
        <dbReference type="EMBL" id="WBR14536.1"/>
    </source>
</evidence>
<sequence>MATHPQEQEGHARRATEQPCDPKEALEKALALCLGSHGKPDTAALESAEDDFNRRLARSLIVAAKAELHERGSCILDTCDHKRLASFTQKGLIESDDDQAVIDTIARRARDPRCQLRAQTCTNYVEDASDKERAGAYAPWIVVCAAALAGHSWRDGEAAPDRNAGRGCLCAPVDARRCAAVMVLGRYLVQTAERRARENTTIESGCGALLATNPVAALLGGFVVLLERIHATPAIREALQMAESEGVTRPPRDGS</sequence>
<name>A0AA95J7M3_9VIRU</name>
<accession>A0AA95J7M3</accession>
<protein>
    <submittedName>
        <fullName evidence="2">Uncharacterized protein</fullName>
    </submittedName>
</protein>
<evidence type="ECO:0000256" key="1">
    <source>
        <dbReference type="SAM" id="MobiDB-lite"/>
    </source>
</evidence>
<dbReference type="Proteomes" id="UP001185135">
    <property type="component" value="Segment"/>
</dbReference>
<organism evidence="2 3">
    <name type="scientific">Pandoravirus kuranda</name>
    <dbReference type="NCBI Taxonomy" id="3019033"/>
    <lineage>
        <taxon>Viruses</taxon>
        <taxon>Pandoravirus</taxon>
    </lineage>
</organism>
<proteinExistence type="predicted"/>
<feature type="region of interest" description="Disordered" evidence="1">
    <location>
        <begin position="1"/>
        <end position="22"/>
    </location>
</feature>